<evidence type="ECO:0000313" key="3">
    <source>
        <dbReference type="Proteomes" id="UP000886824"/>
    </source>
</evidence>
<name>A0A9D2CDL9_9FIRM</name>
<dbReference type="InterPro" id="IPR002847">
    <property type="entry name" value="F420-0_gamma-glut_ligase-dom"/>
</dbReference>
<dbReference type="EMBL" id="DXCX01000015">
    <property type="protein sequence ID" value="HIY72599.1"/>
    <property type="molecule type" value="Genomic_DNA"/>
</dbReference>
<feature type="domain" description="Coenzyme F420:L-glutamate ligase-like" evidence="1">
    <location>
        <begin position="28"/>
        <end position="84"/>
    </location>
</feature>
<gene>
    <name evidence="2" type="ORF">H9826_01310</name>
</gene>
<keyword evidence="2" id="KW-0436">Ligase</keyword>
<dbReference type="Pfam" id="PF01996">
    <property type="entry name" value="F420_ligase"/>
    <property type="match status" value="1"/>
</dbReference>
<evidence type="ECO:0000313" key="2">
    <source>
        <dbReference type="EMBL" id="HIY72599.1"/>
    </source>
</evidence>
<comment type="caution">
    <text evidence="2">The sequence shown here is derived from an EMBL/GenBank/DDBJ whole genome shotgun (WGS) entry which is preliminary data.</text>
</comment>
<sequence length="260" mass="28363">MEAKDFYVNATKKLIIEVDGKTYARHAIQIPFVNVGDDYDALVRQYVVPVWQPGDIVSVSEKIVSLCQKRVVYAEDVKPGLLANILCRCVVQTKAGPGAGVPYKMQFAINQCGAPKILWAAFRAAIDKLRGIHGTFYKIAGDEVYGLDGFFGHDIEEYAQMGIRIPADPDGVCDKVLKETGVVSMIVDANALAQEILGKCSALKDWPDEKLSKLIGDNPAGQVRQLTPFILIREVPREDAAALEAKAQADIASREAAEQG</sequence>
<protein>
    <submittedName>
        <fullName evidence="2">F420-0--gamma-glutamyl ligase</fullName>
    </submittedName>
</protein>
<organism evidence="2 3">
    <name type="scientific">Candidatus Intestinimonas merdavium</name>
    <dbReference type="NCBI Taxonomy" id="2838622"/>
    <lineage>
        <taxon>Bacteria</taxon>
        <taxon>Bacillati</taxon>
        <taxon>Bacillota</taxon>
        <taxon>Clostridia</taxon>
        <taxon>Eubacteriales</taxon>
        <taxon>Intestinimonas</taxon>
    </lineage>
</organism>
<dbReference type="GO" id="GO:0016874">
    <property type="term" value="F:ligase activity"/>
    <property type="evidence" value="ECO:0007669"/>
    <property type="project" value="UniProtKB-KW"/>
</dbReference>
<evidence type="ECO:0000259" key="1">
    <source>
        <dbReference type="Pfam" id="PF01996"/>
    </source>
</evidence>
<dbReference type="Gene3D" id="3.30.1330.100">
    <property type="entry name" value="CofE-like"/>
    <property type="match status" value="1"/>
</dbReference>
<dbReference type="Proteomes" id="UP000886824">
    <property type="component" value="Unassembled WGS sequence"/>
</dbReference>
<dbReference type="SUPFAM" id="SSF144010">
    <property type="entry name" value="CofE-like"/>
    <property type="match status" value="1"/>
</dbReference>
<dbReference type="AlphaFoldDB" id="A0A9D2CDL9"/>
<reference evidence="2" key="1">
    <citation type="journal article" date="2021" name="PeerJ">
        <title>Extensive microbial diversity within the chicken gut microbiome revealed by metagenomics and culture.</title>
        <authorList>
            <person name="Gilroy R."/>
            <person name="Ravi A."/>
            <person name="Getino M."/>
            <person name="Pursley I."/>
            <person name="Horton D.L."/>
            <person name="Alikhan N.F."/>
            <person name="Baker D."/>
            <person name="Gharbi K."/>
            <person name="Hall N."/>
            <person name="Watson M."/>
            <person name="Adriaenssens E.M."/>
            <person name="Foster-Nyarko E."/>
            <person name="Jarju S."/>
            <person name="Secka A."/>
            <person name="Antonio M."/>
            <person name="Oren A."/>
            <person name="Chaudhuri R.R."/>
            <person name="La Ragione R."/>
            <person name="Hildebrand F."/>
            <person name="Pallen M.J."/>
        </authorList>
    </citation>
    <scope>NUCLEOTIDE SEQUENCE</scope>
    <source>
        <strain evidence="2">CHK33-7979</strain>
    </source>
</reference>
<accession>A0A9D2CDL9</accession>
<reference evidence="2" key="2">
    <citation type="submission" date="2021-04" db="EMBL/GenBank/DDBJ databases">
        <authorList>
            <person name="Gilroy R."/>
        </authorList>
    </citation>
    <scope>NUCLEOTIDE SEQUENCE</scope>
    <source>
        <strain evidence="2">CHK33-7979</strain>
    </source>
</reference>
<proteinExistence type="predicted"/>